<evidence type="ECO:0000256" key="2">
    <source>
        <dbReference type="ARBA" id="ARBA00022598"/>
    </source>
</evidence>
<dbReference type="Pfam" id="PF00501">
    <property type="entry name" value="AMP-binding"/>
    <property type="match status" value="1"/>
</dbReference>
<dbReference type="PROSITE" id="PS00455">
    <property type="entry name" value="AMP_BINDING"/>
    <property type="match status" value="1"/>
</dbReference>
<protein>
    <submittedName>
        <fullName evidence="5">AMP-binding protein</fullName>
    </submittedName>
</protein>
<dbReference type="InterPro" id="IPR025110">
    <property type="entry name" value="AMP-bd_C"/>
</dbReference>
<dbReference type="Gene3D" id="3.30.300.30">
    <property type="match status" value="1"/>
</dbReference>
<dbReference type="RefSeq" id="WP_330153543.1">
    <property type="nucleotide sequence ID" value="NZ_JAUZMZ010000125.1"/>
</dbReference>
<accession>A0ABU7JVZ9</accession>
<evidence type="ECO:0000259" key="3">
    <source>
        <dbReference type="Pfam" id="PF00501"/>
    </source>
</evidence>
<evidence type="ECO:0000313" key="6">
    <source>
        <dbReference type="Proteomes" id="UP001331936"/>
    </source>
</evidence>
<comment type="caution">
    <text evidence="5">The sequence shown here is derived from an EMBL/GenBank/DDBJ whole genome shotgun (WGS) entry which is preliminary data.</text>
</comment>
<name>A0ABU7JVZ9_9NOCA</name>
<gene>
    <name evidence="5" type="ORF">Q8814_18975</name>
</gene>
<reference evidence="5 6" key="1">
    <citation type="submission" date="2023-08" db="EMBL/GenBank/DDBJ databases">
        <authorList>
            <person name="Girao M."/>
            <person name="Carvalho M.F."/>
        </authorList>
    </citation>
    <scope>NUCLEOTIDE SEQUENCE [LARGE SCALE GENOMIC DNA]</scope>
    <source>
        <strain evidence="5 6">CC-R104</strain>
    </source>
</reference>
<evidence type="ECO:0000259" key="4">
    <source>
        <dbReference type="Pfam" id="PF13193"/>
    </source>
</evidence>
<dbReference type="SUPFAM" id="SSF56801">
    <property type="entry name" value="Acetyl-CoA synthetase-like"/>
    <property type="match status" value="1"/>
</dbReference>
<dbReference type="Pfam" id="PF13193">
    <property type="entry name" value="AMP-binding_C"/>
    <property type="match status" value="1"/>
</dbReference>
<dbReference type="PANTHER" id="PTHR43201">
    <property type="entry name" value="ACYL-COA SYNTHETASE"/>
    <property type="match status" value="1"/>
</dbReference>
<feature type="domain" description="AMP-binding enzyme C-terminal" evidence="4">
    <location>
        <begin position="461"/>
        <end position="537"/>
    </location>
</feature>
<dbReference type="InterPro" id="IPR042099">
    <property type="entry name" value="ANL_N_sf"/>
</dbReference>
<dbReference type="Proteomes" id="UP001331936">
    <property type="component" value="Unassembled WGS sequence"/>
</dbReference>
<dbReference type="InterPro" id="IPR020845">
    <property type="entry name" value="AMP-binding_CS"/>
</dbReference>
<dbReference type="Gene3D" id="3.40.50.12780">
    <property type="entry name" value="N-terminal domain of ligase-like"/>
    <property type="match status" value="1"/>
</dbReference>
<keyword evidence="2" id="KW-0436">Ligase</keyword>
<evidence type="ECO:0000313" key="5">
    <source>
        <dbReference type="EMBL" id="MEE2034170.1"/>
    </source>
</evidence>
<comment type="similarity">
    <text evidence="1">Belongs to the ATP-dependent AMP-binding enzyme family.</text>
</comment>
<proteinExistence type="inferred from homology"/>
<evidence type="ECO:0000256" key="1">
    <source>
        <dbReference type="ARBA" id="ARBA00006432"/>
    </source>
</evidence>
<dbReference type="InterPro" id="IPR000873">
    <property type="entry name" value="AMP-dep_synth/lig_dom"/>
</dbReference>
<organism evidence="5 6">
    <name type="scientific">Rhodococcus chondri</name>
    <dbReference type="NCBI Taxonomy" id="3065941"/>
    <lineage>
        <taxon>Bacteria</taxon>
        <taxon>Bacillati</taxon>
        <taxon>Actinomycetota</taxon>
        <taxon>Actinomycetes</taxon>
        <taxon>Mycobacteriales</taxon>
        <taxon>Nocardiaceae</taxon>
        <taxon>Rhodococcus</taxon>
    </lineage>
</organism>
<sequence length="552" mass="60039">MPDPVRIEDPRATAVAALTAPGADFEIVEETVRGASMSVFRNRYRSLNRVLVESACHGDAEYLVCDDLRLTFVEHLDRVASLSHELQSRFGVGKGDRVAILSANNAEWIMTFWAATALGAVTVGMNSHWSAREISYGLELSDPKLIVADAPRRALLGTVDVPVLAVEDDIVRLSQSRRGAALSPVTVDEDDPAIILFTSGTTGQPKGATHSHRNVLAAVDFHRFNDALATELGSAPSGRRFLLVTPLFHIAALHNLAVPRLAFGDTAVIGTGRFDIDNVLRLVERERVTNWGAVPTMVSRLVEHRGLSRYDLSSLQTISVNSAPSSLALEDKLRQVLPKAGSSLGTTYGLTESSSAATVATASDLAERPDTVGRPVPTMDVEIRDEFGRRVPDGIEGEVCLRGPLVMIGYWNNPEATAASIAEDGWMRTGDLGVLDDGYLRISSRRSDLILRGGENVYPVEVENILCEHPSVRECVVIGTPHADLGEEVCAVVVVKDDDAIAEEELRTYVSERIARYKVPSRWVVTTSELTRNATGKVKRQDVILEYAIGTR</sequence>
<dbReference type="PANTHER" id="PTHR43201:SF5">
    <property type="entry name" value="MEDIUM-CHAIN ACYL-COA LIGASE ACSF2, MITOCHONDRIAL"/>
    <property type="match status" value="1"/>
</dbReference>
<feature type="domain" description="AMP-dependent synthetase/ligase" evidence="3">
    <location>
        <begin position="56"/>
        <end position="411"/>
    </location>
</feature>
<dbReference type="EMBL" id="JAUZMZ010000125">
    <property type="protein sequence ID" value="MEE2034170.1"/>
    <property type="molecule type" value="Genomic_DNA"/>
</dbReference>
<dbReference type="InterPro" id="IPR045851">
    <property type="entry name" value="AMP-bd_C_sf"/>
</dbReference>
<keyword evidence="6" id="KW-1185">Reference proteome</keyword>